<dbReference type="InterPro" id="IPR018392">
    <property type="entry name" value="LysM"/>
</dbReference>
<dbReference type="SUPFAM" id="SSF54106">
    <property type="entry name" value="LysM domain"/>
    <property type="match status" value="3"/>
</dbReference>
<dbReference type="STRING" id="1618545.US53_C0071G0005"/>
<accession>A0A0G0GXR2</accession>
<dbReference type="PANTHER" id="PTHR34700">
    <property type="entry name" value="POTASSIUM BINDING PROTEIN KBP"/>
    <property type="match status" value="1"/>
</dbReference>
<dbReference type="CDD" id="cd00118">
    <property type="entry name" value="LysM"/>
    <property type="match status" value="3"/>
</dbReference>
<dbReference type="InterPro" id="IPR052196">
    <property type="entry name" value="Bact_Kbp"/>
</dbReference>
<dbReference type="Gene3D" id="3.10.350.10">
    <property type="entry name" value="LysM domain"/>
    <property type="match status" value="3"/>
</dbReference>
<evidence type="ECO:0000256" key="1">
    <source>
        <dbReference type="SAM" id="Phobius"/>
    </source>
</evidence>
<keyword evidence="1" id="KW-0472">Membrane</keyword>
<dbReference type="Pfam" id="PF01476">
    <property type="entry name" value="LysM"/>
    <property type="match status" value="3"/>
</dbReference>
<organism evidence="3 4">
    <name type="scientific">Candidatus Woesebacteria bacterium GW2011_GWA1_37_7</name>
    <dbReference type="NCBI Taxonomy" id="1618545"/>
    <lineage>
        <taxon>Bacteria</taxon>
        <taxon>Candidatus Woeseibacteriota</taxon>
    </lineage>
</organism>
<feature type="domain" description="LysM" evidence="2">
    <location>
        <begin position="154"/>
        <end position="201"/>
    </location>
</feature>
<feature type="transmembrane region" description="Helical" evidence="1">
    <location>
        <begin position="16"/>
        <end position="36"/>
    </location>
</feature>
<proteinExistence type="predicted"/>
<reference evidence="3 4" key="1">
    <citation type="journal article" date="2015" name="Nature">
        <title>rRNA introns, odd ribosomes, and small enigmatic genomes across a large radiation of phyla.</title>
        <authorList>
            <person name="Brown C.T."/>
            <person name="Hug L.A."/>
            <person name="Thomas B.C."/>
            <person name="Sharon I."/>
            <person name="Castelle C.J."/>
            <person name="Singh A."/>
            <person name="Wilkins M.J."/>
            <person name="Williams K.H."/>
            <person name="Banfield J.F."/>
        </authorList>
    </citation>
    <scope>NUCLEOTIDE SEQUENCE [LARGE SCALE GENOMIC DNA]</scope>
</reference>
<keyword evidence="1" id="KW-1133">Transmembrane helix</keyword>
<evidence type="ECO:0000313" key="3">
    <source>
        <dbReference type="EMBL" id="KKQ35763.1"/>
    </source>
</evidence>
<name>A0A0G0GXR2_9BACT</name>
<dbReference type="InterPro" id="IPR036779">
    <property type="entry name" value="LysM_dom_sf"/>
</dbReference>
<dbReference type="PROSITE" id="PS51782">
    <property type="entry name" value="LYSM"/>
    <property type="match status" value="3"/>
</dbReference>
<sequence length="273" mass="29641">MNLKNLLKSLKLNESFISMLLGGLLIIVVGILFVNFMSNRKGEVVPPIDTSETLSLPTTYIAQSGENLWKISEKYYGTGYNWTDIAKENSISNPNEIREGQTLTIPDVEPKLIGTKVAATVTPVVAVTGEIETVTLAPTETGAIAPESEVSIGKTHKVVKGEDLWNISINYYQSGYNWVDIAKANNLTNPGIISEGQELIIPAVEPIMPLSLSNTSSAEAISGDTYTVSEGDTLWSIAVRAYADGYRWVDIAKDNSLVTPQVIHPGNTLKLSR</sequence>
<dbReference type="PANTHER" id="PTHR34700:SF4">
    <property type="entry name" value="PHAGE-LIKE ELEMENT PBSX PROTEIN XKDP"/>
    <property type="match status" value="1"/>
</dbReference>
<feature type="domain" description="LysM" evidence="2">
    <location>
        <begin position="58"/>
        <end position="105"/>
    </location>
</feature>
<feature type="domain" description="LysM" evidence="2">
    <location>
        <begin position="224"/>
        <end position="271"/>
    </location>
</feature>
<gene>
    <name evidence="3" type="ORF">US53_C0071G0005</name>
</gene>
<dbReference type="EMBL" id="LBTI01000071">
    <property type="protein sequence ID" value="KKQ35763.1"/>
    <property type="molecule type" value="Genomic_DNA"/>
</dbReference>
<dbReference type="AlphaFoldDB" id="A0A0G0GXR2"/>
<keyword evidence="1" id="KW-0812">Transmembrane</keyword>
<protein>
    <submittedName>
        <fullName evidence="3">Peptidoglycan-binding LysM</fullName>
    </submittedName>
</protein>
<comment type="caution">
    <text evidence="3">The sequence shown here is derived from an EMBL/GenBank/DDBJ whole genome shotgun (WGS) entry which is preliminary data.</text>
</comment>
<evidence type="ECO:0000259" key="2">
    <source>
        <dbReference type="PROSITE" id="PS51782"/>
    </source>
</evidence>
<dbReference type="SMART" id="SM00257">
    <property type="entry name" value="LysM"/>
    <property type="match status" value="3"/>
</dbReference>
<dbReference type="Proteomes" id="UP000034591">
    <property type="component" value="Unassembled WGS sequence"/>
</dbReference>
<evidence type="ECO:0000313" key="4">
    <source>
        <dbReference type="Proteomes" id="UP000034591"/>
    </source>
</evidence>